<accession>A0AAY4EF61</accession>
<keyword evidence="4" id="KW-0697">Rotamase</keyword>
<dbReference type="InterPro" id="IPR042282">
    <property type="entry name" value="FKBP6/shu"/>
</dbReference>
<organism evidence="6 7">
    <name type="scientific">Denticeps clupeoides</name>
    <name type="common">denticle herring</name>
    <dbReference type="NCBI Taxonomy" id="299321"/>
    <lineage>
        <taxon>Eukaryota</taxon>
        <taxon>Metazoa</taxon>
        <taxon>Chordata</taxon>
        <taxon>Craniata</taxon>
        <taxon>Vertebrata</taxon>
        <taxon>Euteleostomi</taxon>
        <taxon>Actinopterygii</taxon>
        <taxon>Neopterygii</taxon>
        <taxon>Teleostei</taxon>
        <taxon>Clupei</taxon>
        <taxon>Clupeiformes</taxon>
        <taxon>Denticipitoidei</taxon>
        <taxon>Denticipitidae</taxon>
        <taxon>Denticeps</taxon>
    </lineage>
</organism>
<feature type="domain" description="PPIase FKBP-type" evidence="5">
    <location>
        <begin position="50"/>
        <end position="139"/>
    </location>
</feature>
<dbReference type="PROSITE" id="PS50059">
    <property type="entry name" value="FKBP_PPIASE"/>
    <property type="match status" value="1"/>
</dbReference>
<evidence type="ECO:0000259" key="5">
    <source>
        <dbReference type="PROSITE" id="PS50059"/>
    </source>
</evidence>
<dbReference type="GO" id="GO:0005737">
    <property type="term" value="C:cytoplasm"/>
    <property type="evidence" value="ECO:0007669"/>
    <property type="project" value="TreeGrafter"/>
</dbReference>
<reference evidence="6" key="3">
    <citation type="submission" date="2025-09" db="UniProtKB">
        <authorList>
            <consortium name="Ensembl"/>
        </authorList>
    </citation>
    <scope>IDENTIFICATION</scope>
</reference>
<dbReference type="Gene3D" id="3.10.50.40">
    <property type="match status" value="1"/>
</dbReference>
<protein>
    <recommendedName>
        <fullName evidence="4">peptidylprolyl isomerase</fullName>
        <ecNumber evidence="4">5.2.1.8</ecNumber>
    </recommendedName>
</protein>
<dbReference type="InterPro" id="IPR001179">
    <property type="entry name" value="PPIase_FKBP_dom"/>
</dbReference>
<sequence>IIIFIINSDVFEASSPPILLFLSTMQDVLGDGGVLKEVVREGEGPTVPMDASVSVHLSAFLEYSEQPFQTTRHLKEPRMMKLGRDVSLPGLELGLLTMKKGEFSRFLLLPSYAYGDLGCPPTIPPRATVLFEVHILDFLDSAQVDEFFALTPEEQNAVPLAAVLSVVNAERTFGNHCFRQGRYEDAKDRYKQVAAGL</sequence>
<comment type="similarity">
    <text evidence="1">Belongs to the FKBP6 family.</text>
</comment>
<dbReference type="SUPFAM" id="SSF54534">
    <property type="entry name" value="FKBP-like"/>
    <property type="match status" value="1"/>
</dbReference>
<reference evidence="6" key="2">
    <citation type="submission" date="2025-08" db="UniProtKB">
        <authorList>
            <consortium name="Ensembl"/>
        </authorList>
    </citation>
    <scope>IDENTIFICATION</scope>
</reference>
<keyword evidence="7" id="KW-1185">Reference proteome</keyword>
<dbReference type="EC" id="5.2.1.8" evidence="4"/>
<evidence type="ECO:0000313" key="7">
    <source>
        <dbReference type="Proteomes" id="UP000694580"/>
    </source>
</evidence>
<dbReference type="GO" id="GO:0051879">
    <property type="term" value="F:Hsp90 protein binding"/>
    <property type="evidence" value="ECO:0007669"/>
    <property type="project" value="TreeGrafter"/>
</dbReference>
<keyword evidence="2" id="KW-0677">Repeat</keyword>
<evidence type="ECO:0000256" key="4">
    <source>
        <dbReference type="PROSITE-ProRule" id="PRU00277"/>
    </source>
</evidence>
<dbReference type="Ensembl" id="ENSDCDT00010066319.1">
    <property type="protein sequence ID" value="ENSDCDP00010055716.1"/>
    <property type="gene ID" value="ENSDCDG00010031894.1"/>
</dbReference>
<dbReference type="Pfam" id="PF00254">
    <property type="entry name" value="FKBP_C"/>
    <property type="match status" value="1"/>
</dbReference>
<proteinExistence type="inferred from homology"/>
<evidence type="ECO:0000256" key="2">
    <source>
        <dbReference type="ARBA" id="ARBA00022737"/>
    </source>
</evidence>
<reference evidence="6 7" key="1">
    <citation type="submission" date="2020-06" db="EMBL/GenBank/DDBJ databases">
        <authorList>
            <consortium name="Wellcome Sanger Institute Data Sharing"/>
        </authorList>
    </citation>
    <scope>NUCLEOTIDE SEQUENCE [LARGE SCALE GENOMIC DNA]</scope>
</reference>
<gene>
    <name evidence="6" type="primary">FKBP6</name>
</gene>
<keyword evidence="4" id="KW-0413">Isomerase</keyword>
<dbReference type="PANTHER" id="PTHR46674:SF1">
    <property type="entry name" value="INACTIVE PEPTIDYL-PROLYL CIS-TRANS ISOMERASE FKBP6"/>
    <property type="match status" value="1"/>
</dbReference>
<dbReference type="GO" id="GO:0034587">
    <property type="term" value="P:piRNA processing"/>
    <property type="evidence" value="ECO:0007669"/>
    <property type="project" value="TreeGrafter"/>
</dbReference>
<name>A0AAY4EF61_9TELE</name>
<evidence type="ECO:0000313" key="6">
    <source>
        <dbReference type="Ensembl" id="ENSDCDP00010055716.1"/>
    </source>
</evidence>
<dbReference type="GO" id="GO:0003755">
    <property type="term" value="F:peptidyl-prolyl cis-trans isomerase activity"/>
    <property type="evidence" value="ECO:0007669"/>
    <property type="project" value="UniProtKB-KW"/>
</dbReference>
<dbReference type="GeneTree" id="ENSGT00940000158514"/>
<dbReference type="PANTHER" id="PTHR46674">
    <property type="entry name" value="INACTIVE PEPTIDYL-PROLYL CIS-TRANS ISOMERASE FKBP6"/>
    <property type="match status" value="1"/>
</dbReference>
<dbReference type="InterPro" id="IPR046357">
    <property type="entry name" value="PPIase_dom_sf"/>
</dbReference>
<dbReference type="GO" id="GO:0007283">
    <property type="term" value="P:spermatogenesis"/>
    <property type="evidence" value="ECO:0007669"/>
    <property type="project" value="TreeGrafter"/>
</dbReference>
<evidence type="ECO:0000256" key="1">
    <source>
        <dbReference type="ARBA" id="ARBA00009648"/>
    </source>
</evidence>
<dbReference type="Proteomes" id="UP000694580">
    <property type="component" value="Chromosome 6"/>
</dbReference>
<evidence type="ECO:0000256" key="3">
    <source>
        <dbReference type="ARBA" id="ARBA00022803"/>
    </source>
</evidence>
<keyword evidence="3" id="KW-0802">TPR repeat</keyword>
<comment type="catalytic activity">
    <reaction evidence="4">
        <text>[protein]-peptidylproline (omega=180) = [protein]-peptidylproline (omega=0)</text>
        <dbReference type="Rhea" id="RHEA:16237"/>
        <dbReference type="Rhea" id="RHEA-COMP:10747"/>
        <dbReference type="Rhea" id="RHEA-COMP:10748"/>
        <dbReference type="ChEBI" id="CHEBI:83833"/>
        <dbReference type="ChEBI" id="CHEBI:83834"/>
        <dbReference type="EC" id="5.2.1.8"/>
    </reaction>
</comment>
<dbReference type="AlphaFoldDB" id="A0AAY4EF61"/>